<organism evidence="6 7">
    <name type="scientific">Lachnellula arida</name>
    <dbReference type="NCBI Taxonomy" id="1316785"/>
    <lineage>
        <taxon>Eukaryota</taxon>
        <taxon>Fungi</taxon>
        <taxon>Dikarya</taxon>
        <taxon>Ascomycota</taxon>
        <taxon>Pezizomycotina</taxon>
        <taxon>Leotiomycetes</taxon>
        <taxon>Helotiales</taxon>
        <taxon>Lachnaceae</taxon>
        <taxon>Lachnellula</taxon>
    </lineage>
</organism>
<feature type="repeat" description="RCC1" evidence="3">
    <location>
        <begin position="80"/>
        <end position="136"/>
    </location>
</feature>
<proteinExistence type="predicted"/>
<feature type="domain" description="RCC1-like" evidence="5">
    <location>
        <begin position="82"/>
        <end position="499"/>
    </location>
</feature>
<dbReference type="SUPFAM" id="SSF50985">
    <property type="entry name" value="RCC1/BLIP-II"/>
    <property type="match status" value="1"/>
</dbReference>
<name>A0A8T9BH85_9HELO</name>
<evidence type="ECO:0000259" key="5">
    <source>
        <dbReference type="Pfam" id="PF25390"/>
    </source>
</evidence>
<dbReference type="PANTHER" id="PTHR45982">
    <property type="entry name" value="REGULATOR OF CHROMOSOME CONDENSATION"/>
    <property type="match status" value="1"/>
</dbReference>
<comment type="caution">
    <text evidence="6">The sequence shown here is derived from an EMBL/GenBank/DDBJ whole genome shotgun (WGS) entry which is preliminary data.</text>
</comment>
<dbReference type="InterPro" id="IPR051553">
    <property type="entry name" value="Ran_GTPase-activating"/>
</dbReference>
<dbReference type="PROSITE" id="PS00625">
    <property type="entry name" value="RCC1_1"/>
    <property type="match status" value="1"/>
</dbReference>
<feature type="repeat" description="RCC1" evidence="3">
    <location>
        <begin position="320"/>
        <end position="377"/>
    </location>
</feature>
<feature type="compositionally biased region" description="Basic and acidic residues" evidence="4">
    <location>
        <begin position="26"/>
        <end position="42"/>
    </location>
</feature>
<dbReference type="EMBL" id="QGMF01000224">
    <property type="protein sequence ID" value="TVY17763.1"/>
    <property type="molecule type" value="Genomic_DNA"/>
</dbReference>
<dbReference type="AlphaFoldDB" id="A0A8T9BH85"/>
<gene>
    <name evidence="6" type="primary">pim1_3</name>
    <name evidence="6" type="ORF">LARI1_G005283</name>
</gene>
<evidence type="ECO:0000313" key="6">
    <source>
        <dbReference type="EMBL" id="TVY17763.1"/>
    </source>
</evidence>
<evidence type="ECO:0000256" key="2">
    <source>
        <dbReference type="ARBA" id="ARBA00022737"/>
    </source>
</evidence>
<protein>
    <submittedName>
        <fullName evidence="6">Protein pim1</fullName>
    </submittedName>
</protein>
<evidence type="ECO:0000313" key="7">
    <source>
        <dbReference type="Proteomes" id="UP000469559"/>
    </source>
</evidence>
<evidence type="ECO:0000256" key="1">
    <source>
        <dbReference type="ARBA" id="ARBA00022658"/>
    </source>
</evidence>
<feature type="compositionally biased region" description="Low complexity" evidence="4">
    <location>
        <begin position="1"/>
        <end position="23"/>
    </location>
</feature>
<dbReference type="Gene3D" id="2.130.10.30">
    <property type="entry name" value="Regulator of chromosome condensation 1/beta-lactamase-inhibitor protein II"/>
    <property type="match status" value="1"/>
</dbReference>
<dbReference type="PANTHER" id="PTHR45982:SF1">
    <property type="entry name" value="REGULATOR OF CHROMOSOME CONDENSATION"/>
    <property type="match status" value="1"/>
</dbReference>
<dbReference type="InterPro" id="IPR009091">
    <property type="entry name" value="RCC1/BLIP-II"/>
</dbReference>
<sequence length="511" mass="54300">MPTMVKANTKKATATKPPAKVAARLSKNDSKRKFEDGEEIKPVKSKQTKTNEDAISASVPKNSKKKIVESPLTTVPSQRLHFYVFGGNSAAELGLGPGHRSQTVEEPLRNDCLSSASVGIVQIATGGMHCVALTLDNKILTWGGNDHSALGRDTTWDGGLVDMDDSDSDSEGGQLNPRECTPTEVDTTEIPAETIFTQVAAGDNATFAVTNMGQVYGWGTFRTTEGDFGFSPTVEIQERPTLVLGLQKITKVVAGSNHALALTSNGTVFVWGWGQQGQLGRQVCSRRVLQSLVPREFSRPKKIVDIGAGSEHSFAVAIDGTVYGWGSNSHGQTGMTSNAGESEAVTITPTAIKSLKGFGRIITITGGNHHSIAVTDKQECLVWGRADNYALGIELDSLPTESVILNARGKPGILKLSTPIPGLQAVFATSGSDHCIAIEEDHQAFSWGFNNDGQTGQVPEKGKDLDEDLDEVKVATLLHPPSLKGKKLVWAGAGGQFSITATEPAMTNGVH</sequence>
<keyword evidence="7" id="KW-1185">Reference proteome</keyword>
<dbReference type="GO" id="GO:0005085">
    <property type="term" value="F:guanyl-nucleotide exchange factor activity"/>
    <property type="evidence" value="ECO:0007669"/>
    <property type="project" value="TreeGrafter"/>
</dbReference>
<dbReference type="PROSITE" id="PS00626">
    <property type="entry name" value="RCC1_2"/>
    <property type="match status" value="2"/>
</dbReference>
<dbReference type="PROSITE" id="PS50012">
    <property type="entry name" value="RCC1_3"/>
    <property type="match status" value="5"/>
</dbReference>
<keyword evidence="2" id="KW-0677">Repeat</keyword>
<dbReference type="PRINTS" id="PR00633">
    <property type="entry name" value="RCCNDNSATION"/>
</dbReference>
<reference evidence="6 7" key="1">
    <citation type="submission" date="2018-05" db="EMBL/GenBank/DDBJ databases">
        <title>Whole genome sequencing for identification of molecular markers to develop diagnostic detection tools for the regulated plant pathogen Lachnellula willkommii.</title>
        <authorList>
            <person name="Giroux E."/>
            <person name="Bilodeau G."/>
        </authorList>
    </citation>
    <scope>NUCLEOTIDE SEQUENCE [LARGE SCALE GENOMIC DNA]</scope>
    <source>
        <strain evidence="6 7">CBS 203.66</strain>
    </source>
</reference>
<dbReference type="OrthoDB" id="61110at2759"/>
<keyword evidence="1" id="KW-0344">Guanine-nucleotide releasing factor</keyword>
<evidence type="ECO:0000256" key="3">
    <source>
        <dbReference type="PROSITE-ProRule" id="PRU00235"/>
    </source>
</evidence>
<feature type="repeat" description="RCC1" evidence="3">
    <location>
        <begin position="266"/>
        <end position="319"/>
    </location>
</feature>
<feature type="region of interest" description="Disordered" evidence="4">
    <location>
        <begin position="1"/>
        <end position="59"/>
    </location>
</feature>
<dbReference type="InterPro" id="IPR058923">
    <property type="entry name" value="RCC1-like_dom"/>
</dbReference>
<dbReference type="Pfam" id="PF25390">
    <property type="entry name" value="WD40_RLD"/>
    <property type="match status" value="1"/>
</dbReference>
<feature type="repeat" description="RCC1" evidence="3">
    <location>
        <begin position="137"/>
        <end position="212"/>
    </location>
</feature>
<evidence type="ECO:0000256" key="4">
    <source>
        <dbReference type="SAM" id="MobiDB-lite"/>
    </source>
</evidence>
<dbReference type="GO" id="GO:0005737">
    <property type="term" value="C:cytoplasm"/>
    <property type="evidence" value="ECO:0007669"/>
    <property type="project" value="TreeGrafter"/>
</dbReference>
<accession>A0A8T9BH85</accession>
<feature type="repeat" description="RCC1" evidence="3">
    <location>
        <begin position="213"/>
        <end position="265"/>
    </location>
</feature>
<dbReference type="InterPro" id="IPR000408">
    <property type="entry name" value="Reg_chr_condens"/>
</dbReference>
<feature type="region of interest" description="Disordered" evidence="4">
    <location>
        <begin position="156"/>
        <end position="184"/>
    </location>
</feature>
<dbReference type="Proteomes" id="UP000469559">
    <property type="component" value="Unassembled WGS sequence"/>
</dbReference>